<dbReference type="EMBL" id="JAHCVJ010000011">
    <property type="protein sequence ID" value="MBT0666344.1"/>
    <property type="molecule type" value="Genomic_DNA"/>
</dbReference>
<accession>A0AAW4L6C8</accession>
<keyword evidence="2" id="KW-1185">Reference proteome</keyword>
<proteinExistence type="predicted"/>
<evidence type="ECO:0000313" key="1">
    <source>
        <dbReference type="EMBL" id="MBT0666344.1"/>
    </source>
</evidence>
<gene>
    <name evidence="1" type="ORF">KI809_18710</name>
</gene>
<evidence type="ECO:0000313" key="2">
    <source>
        <dbReference type="Proteomes" id="UP000811899"/>
    </source>
</evidence>
<sequence length="513" mass="57283">MAGMWVSPSEYVEFSETPDESQLMTDIATRQAAWDWSGFMGLLPDPDPILRKLGDGSEILESLTADGHLISVIQQRKLGTLKKEYRFEAGLAPGETKASRRATQLSDGLNSDLENVDLYNLVSGLLDAPFYGNTPVEIKWRPAPDNNRLAIKDLEVKPTRWFSFNEYNEPRFVSIQNSWDGLELPFGKFVFCRHFPTYDNPFGLRLGSRCFWPVAFKKGGIKFWSILAEKYGIPFLIGKHRPGATLAEKQEMLSNLTNMVRDAVAVIAQGGAVEILETGKGGSDGNIHQGLVHEMNSEMSKVIMCQTLTAEVSDKGGSRAQGQVHEDILEDVRHGDQTLVKKTMEEIAWLYGLVNAPGVPTPKFVWYEEDDPKKETAERDKTLKETGVKFKKSYYVRQYGFQEDDFELEGASSNPAVDKGVKEFSEHGTSPFPDQAAIDAMTHMTTPEGMQGQMQPVLAPVIKGLLESGNPDEAMQRLIASFPDMKSTELERYLANLMFLSDMIGRLSADNEE</sequence>
<dbReference type="InterPro" id="IPR009279">
    <property type="entry name" value="Portal_Mu"/>
</dbReference>
<dbReference type="Proteomes" id="UP000811899">
    <property type="component" value="Unassembled WGS sequence"/>
</dbReference>
<comment type="caution">
    <text evidence="1">The sequence shown here is derived from an EMBL/GenBank/DDBJ whole genome shotgun (WGS) entry which is preliminary data.</text>
</comment>
<dbReference type="RefSeq" id="WP_214173119.1">
    <property type="nucleotide sequence ID" value="NZ_JAHCVJ010000011.1"/>
</dbReference>
<organism evidence="1 2">
    <name type="scientific">Geoanaerobacter pelophilus</name>
    <dbReference type="NCBI Taxonomy" id="60036"/>
    <lineage>
        <taxon>Bacteria</taxon>
        <taxon>Pseudomonadati</taxon>
        <taxon>Thermodesulfobacteriota</taxon>
        <taxon>Desulfuromonadia</taxon>
        <taxon>Geobacterales</taxon>
        <taxon>Geobacteraceae</taxon>
        <taxon>Geoanaerobacter</taxon>
    </lineage>
</organism>
<protein>
    <submittedName>
        <fullName evidence="1">DUF935 family protein</fullName>
    </submittedName>
</protein>
<dbReference type="Pfam" id="PF06074">
    <property type="entry name" value="Portal_Mu"/>
    <property type="match status" value="1"/>
</dbReference>
<dbReference type="AlphaFoldDB" id="A0AAW4L6C8"/>
<reference evidence="1 2" key="1">
    <citation type="submission" date="2021-05" db="EMBL/GenBank/DDBJ databases">
        <title>The draft genome of Geobacter pelophilus DSM 12255.</title>
        <authorList>
            <person name="Xu Z."/>
            <person name="Masuda Y."/>
            <person name="Itoh H."/>
            <person name="Senoo K."/>
        </authorList>
    </citation>
    <scope>NUCLEOTIDE SEQUENCE [LARGE SCALE GENOMIC DNA]</scope>
    <source>
        <strain evidence="1 2">DSM 12255</strain>
    </source>
</reference>
<name>A0AAW4L6C8_9BACT</name>